<evidence type="ECO:0000256" key="5">
    <source>
        <dbReference type="ARBA" id="ARBA00022723"/>
    </source>
</evidence>
<dbReference type="GO" id="GO:0000166">
    <property type="term" value="F:nucleotide binding"/>
    <property type="evidence" value="ECO:0007669"/>
    <property type="project" value="UniProtKB-KW"/>
</dbReference>
<keyword evidence="3" id="KW-0819">tRNA processing</keyword>
<evidence type="ECO:0000259" key="11">
    <source>
        <dbReference type="Pfam" id="PF12627"/>
    </source>
</evidence>
<evidence type="ECO:0000256" key="7">
    <source>
        <dbReference type="ARBA" id="ARBA00022842"/>
    </source>
</evidence>
<comment type="cofactor">
    <cofactor evidence="1">
        <name>Mg(2+)</name>
        <dbReference type="ChEBI" id="CHEBI:18420"/>
    </cofactor>
</comment>
<dbReference type="SUPFAM" id="SSF81891">
    <property type="entry name" value="Poly A polymerase C-terminal region-like"/>
    <property type="match status" value="1"/>
</dbReference>
<dbReference type="GO" id="GO:0004810">
    <property type="term" value="F:CCA tRNA nucleotidyltransferase activity"/>
    <property type="evidence" value="ECO:0007669"/>
    <property type="project" value="UniProtKB-EC"/>
</dbReference>
<dbReference type="Gene3D" id="3.30.460.10">
    <property type="entry name" value="Beta Polymerase, domain 2"/>
    <property type="match status" value="1"/>
</dbReference>
<dbReference type="GO" id="GO:0008033">
    <property type="term" value="P:tRNA processing"/>
    <property type="evidence" value="ECO:0007669"/>
    <property type="project" value="UniProtKB-KW"/>
</dbReference>
<evidence type="ECO:0000259" key="10">
    <source>
        <dbReference type="Pfam" id="PF01743"/>
    </source>
</evidence>
<evidence type="ECO:0000256" key="4">
    <source>
        <dbReference type="ARBA" id="ARBA00022695"/>
    </source>
</evidence>
<organism evidence="13">
    <name type="scientific">Paenibacillus sp. AN1007</name>
    <dbReference type="NCBI Taxonomy" id="3151385"/>
    <lineage>
        <taxon>Bacteria</taxon>
        <taxon>Bacillati</taxon>
        <taxon>Bacillota</taxon>
        <taxon>Bacilli</taxon>
        <taxon>Bacillales</taxon>
        <taxon>Paenibacillaceae</taxon>
        <taxon>Paenibacillus</taxon>
    </lineage>
</organism>
<dbReference type="CDD" id="cd05398">
    <property type="entry name" value="NT_ClassII-CCAase"/>
    <property type="match status" value="1"/>
</dbReference>
<dbReference type="Gene3D" id="1.10.3090.10">
    <property type="entry name" value="cca-adding enzyme, domain 2"/>
    <property type="match status" value="1"/>
</dbReference>
<evidence type="ECO:0000256" key="6">
    <source>
        <dbReference type="ARBA" id="ARBA00022741"/>
    </source>
</evidence>
<evidence type="ECO:0000256" key="9">
    <source>
        <dbReference type="RuleBase" id="RU003953"/>
    </source>
</evidence>
<dbReference type="InterPro" id="IPR032810">
    <property type="entry name" value="CCA-adding_enz_C"/>
</dbReference>
<dbReference type="InterPro" id="IPR043519">
    <property type="entry name" value="NT_sf"/>
</dbReference>
<dbReference type="AlphaFoldDB" id="A0AAU8NGM5"/>
<sequence length="433" mass="49426">MVVQWTQADAEMAKQSERVLTQLNTHGFEAYWVGGCVRDELLGWAVDDMDITTSASPEQVMALFEDCIPTGLQHGTVTVRAGGYYFEVTTFRTESDYRDNRRPAAVQFVQDIKEDLQRRDFTMNALAMDVNGTLVDPFGGQTDIKQELVRCVGLAVERFGEDALRMLRCVRFASVFNFRIAYNTWKGFVHQRELLQHIAMERVRTEMVKMMAGPHPLKGLELLFRSRALEYVKAPVDSSRFNKDLLAGLEHLSGDHVLLRWTCLLLAGGYNREEADKLLRNWTFSNEQRSRITGVLQVEQLVTAFVEQDEEDNKLRESWIESELACGAQAADDWLMLQEELPKRWRDLSEQVEARLAKVQAFAAGWSRSIPVHEIKELEITGEQVLQLVDRKGGPWLGQLMKHLLRETAVGNITNQHEALRAEVRRVAADDQA</sequence>
<accession>A0AAU8NGM5</accession>
<feature type="domain" description="Poly A polymerase head" evidence="10">
    <location>
        <begin position="30"/>
        <end position="150"/>
    </location>
</feature>
<dbReference type="InterPro" id="IPR032828">
    <property type="entry name" value="PolyA_RNA-bd"/>
</dbReference>
<dbReference type="Pfam" id="PF12627">
    <property type="entry name" value="PolyA_pol_RNAbd"/>
    <property type="match status" value="1"/>
</dbReference>
<keyword evidence="8 9" id="KW-0694">RNA-binding</keyword>
<keyword evidence="7" id="KW-0460">Magnesium</keyword>
<reference evidence="13" key="1">
    <citation type="submission" date="2024-05" db="EMBL/GenBank/DDBJ databases">
        <title>Draft genome assemblies of 36 bacteria isolated from hibernating arctic ground squirrels.</title>
        <authorList>
            <person name="McKee H."/>
            <person name="Mullen L."/>
            <person name="Drown D.M."/>
            <person name="Duddleston K.N."/>
        </authorList>
    </citation>
    <scope>NUCLEOTIDE SEQUENCE</scope>
    <source>
        <strain evidence="13">AN1007</strain>
    </source>
</reference>
<dbReference type="GO" id="GO:0000049">
    <property type="term" value="F:tRNA binding"/>
    <property type="evidence" value="ECO:0007669"/>
    <property type="project" value="TreeGrafter"/>
</dbReference>
<evidence type="ECO:0000256" key="2">
    <source>
        <dbReference type="ARBA" id="ARBA00022679"/>
    </source>
</evidence>
<dbReference type="RefSeq" id="WP_366295212.1">
    <property type="nucleotide sequence ID" value="NZ_CP159992.1"/>
</dbReference>
<feature type="domain" description="tRNA nucleotidyltransferase/poly(A) polymerase RNA and SrmB- binding" evidence="11">
    <location>
        <begin position="177"/>
        <end position="232"/>
    </location>
</feature>
<gene>
    <name evidence="13" type="ORF">ABXS70_08210</name>
</gene>
<dbReference type="InterPro" id="IPR050264">
    <property type="entry name" value="Bact_CCA-adding_enz_type3_sf"/>
</dbReference>
<dbReference type="EC" id="2.7.7.72" evidence="13"/>
<evidence type="ECO:0000313" key="13">
    <source>
        <dbReference type="EMBL" id="XCP96673.1"/>
    </source>
</evidence>
<evidence type="ECO:0000256" key="1">
    <source>
        <dbReference type="ARBA" id="ARBA00001946"/>
    </source>
</evidence>
<dbReference type="Pfam" id="PF13735">
    <property type="entry name" value="tRNA_NucTran2_2"/>
    <property type="match status" value="1"/>
</dbReference>
<name>A0AAU8NGM5_9BACL</name>
<keyword evidence="6" id="KW-0547">Nucleotide-binding</keyword>
<evidence type="ECO:0000259" key="12">
    <source>
        <dbReference type="Pfam" id="PF13735"/>
    </source>
</evidence>
<dbReference type="NCBIfam" id="NF009814">
    <property type="entry name" value="PRK13299.1"/>
    <property type="match status" value="1"/>
</dbReference>
<dbReference type="PANTHER" id="PTHR46173">
    <property type="entry name" value="CCA TRNA NUCLEOTIDYLTRANSFERASE 1, MITOCHONDRIAL"/>
    <property type="match status" value="1"/>
</dbReference>
<feature type="domain" description="CCA-adding enzyme C-terminal" evidence="12">
    <location>
        <begin position="260"/>
        <end position="423"/>
    </location>
</feature>
<dbReference type="PANTHER" id="PTHR46173:SF1">
    <property type="entry name" value="CCA TRNA NUCLEOTIDYLTRANSFERASE 1, MITOCHONDRIAL"/>
    <property type="match status" value="1"/>
</dbReference>
<dbReference type="SUPFAM" id="SSF81301">
    <property type="entry name" value="Nucleotidyltransferase"/>
    <property type="match status" value="1"/>
</dbReference>
<dbReference type="GO" id="GO:0046872">
    <property type="term" value="F:metal ion binding"/>
    <property type="evidence" value="ECO:0007669"/>
    <property type="project" value="UniProtKB-KW"/>
</dbReference>
<keyword evidence="4 13" id="KW-0548">Nucleotidyltransferase</keyword>
<keyword evidence="5" id="KW-0479">Metal-binding</keyword>
<dbReference type="Pfam" id="PF01743">
    <property type="entry name" value="PolyA_pol"/>
    <property type="match status" value="1"/>
</dbReference>
<evidence type="ECO:0000256" key="3">
    <source>
        <dbReference type="ARBA" id="ARBA00022694"/>
    </source>
</evidence>
<dbReference type="InterPro" id="IPR002646">
    <property type="entry name" value="PolA_pol_head_dom"/>
</dbReference>
<proteinExistence type="inferred from homology"/>
<dbReference type="Gene3D" id="1.10.246.80">
    <property type="match status" value="1"/>
</dbReference>
<keyword evidence="2 9" id="KW-0808">Transferase</keyword>
<evidence type="ECO:0000256" key="8">
    <source>
        <dbReference type="ARBA" id="ARBA00022884"/>
    </source>
</evidence>
<comment type="similarity">
    <text evidence="9">Belongs to the tRNA nucleotidyltransferase/poly(A) polymerase family.</text>
</comment>
<protein>
    <submittedName>
        <fullName evidence="13">CCA tRNA nucleotidyltransferase</fullName>
        <ecNumber evidence="13">2.7.7.72</ecNumber>
    </submittedName>
</protein>
<dbReference type="EMBL" id="CP159992">
    <property type="protein sequence ID" value="XCP96673.1"/>
    <property type="molecule type" value="Genomic_DNA"/>
</dbReference>